<organism evidence="1 2">
    <name type="scientific">Russula earlei</name>
    <dbReference type="NCBI Taxonomy" id="71964"/>
    <lineage>
        <taxon>Eukaryota</taxon>
        <taxon>Fungi</taxon>
        <taxon>Dikarya</taxon>
        <taxon>Basidiomycota</taxon>
        <taxon>Agaricomycotina</taxon>
        <taxon>Agaricomycetes</taxon>
        <taxon>Russulales</taxon>
        <taxon>Russulaceae</taxon>
        <taxon>Russula</taxon>
    </lineage>
</organism>
<dbReference type="Proteomes" id="UP001207468">
    <property type="component" value="Unassembled WGS sequence"/>
</dbReference>
<proteinExistence type="predicted"/>
<sequence length="325" mass="35059">MSVTFVTFVTGEMVVEWRVPHRAIHVSISVKDGENSERPTGRLHASNCTLRSDLTVVVNPEELYVNEDKGMKMMDSPLEYNFPPLPYEGSVNVESTTYVPSISVYLLIPNAPQCVATTTPAPVTAVPRPSRSPCAGAFPPRGPVVVSIPKCAISDDIVELDIADTSALSDDLAFERRRLNGATVTHGFGPAVMAPDSYVGAIALATAGHFQRHTTSAPVKTLRLSDRGGPEVLLPNINKSRAILKPIVDKTNAKVSRTQQDAGQWCSLSGDARRTLRGRALALAVQWHYVAADDGLKREASAQMGDSTYGAFLGCLESNNDNRTE</sequence>
<reference evidence="1" key="1">
    <citation type="submission" date="2021-03" db="EMBL/GenBank/DDBJ databases">
        <title>Evolutionary priming and transition to the ectomycorrhizal habit in an iconic lineage of mushroom-forming fungi: is preadaptation a requirement?</title>
        <authorList>
            <consortium name="DOE Joint Genome Institute"/>
            <person name="Looney B.P."/>
            <person name="Miyauchi S."/>
            <person name="Morin E."/>
            <person name="Drula E."/>
            <person name="Courty P.E."/>
            <person name="Chicoki N."/>
            <person name="Fauchery L."/>
            <person name="Kohler A."/>
            <person name="Kuo A."/>
            <person name="LaButti K."/>
            <person name="Pangilinan J."/>
            <person name="Lipzen A."/>
            <person name="Riley R."/>
            <person name="Andreopoulos W."/>
            <person name="He G."/>
            <person name="Johnson J."/>
            <person name="Barry K.W."/>
            <person name="Grigoriev I.V."/>
            <person name="Nagy L."/>
            <person name="Hibbett D."/>
            <person name="Henrissat B."/>
            <person name="Matheny P.B."/>
            <person name="Labbe J."/>
            <person name="Martin A.F."/>
        </authorList>
    </citation>
    <scope>NUCLEOTIDE SEQUENCE</scope>
    <source>
        <strain evidence="1">BPL698</strain>
    </source>
</reference>
<keyword evidence="2" id="KW-1185">Reference proteome</keyword>
<protein>
    <submittedName>
        <fullName evidence="1">Uncharacterized protein</fullName>
    </submittedName>
</protein>
<accession>A0ACC0TTM7</accession>
<gene>
    <name evidence="1" type="ORF">F5148DRAFT_1153473</name>
</gene>
<name>A0ACC0TTM7_9AGAM</name>
<feature type="non-terminal residue" evidence="1">
    <location>
        <position position="325"/>
    </location>
</feature>
<comment type="caution">
    <text evidence="1">The sequence shown here is derived from an EMBL/GenBank/DDBJ whole genome shotgun (WGS) entry which is preliminary data.</text>
</comment>
<evidence type="ECO:0000313" key="1">
    <source>
        <dbReference type="EMBL" id="KAI9447295.1"/>
    </source>
</evidence>
<dbReference type="EMBL" id="JAGFNK010000589">
    <property type="protein sequence ID" value="KAI9447295.1"/>
    <property type="molecule type" value="Genomic_DNA"/>
</dbReference>
<evidence type="ECO:0000313" key="2">
    <source>
        <dbReference type="Proteomes" id="UP001207468"/>
    </source>
</evidence>